<accession>A0ABT6FAP1</accession>
<dbReference type="Proteomes" id="UP001216907">
    <property type="component" value="Unassembled WGS sequence"/>
</dbReference>
<organism evidence="2 3">
    <name type="scientific">Paludisphaera mucosa</name>
    <dbReference type="NCBI Taxonomy" id="3030827"/>
    <lineage>
        <taxon>Bacteria</taxon>
        <taxon>Pseudomonadati</taxon>
        <taxon>Planctomycetota</taxon>
        <taxon>Planctomycetia</taxon>
        <taxon>Isosphaerales</taxon>
        <taxon>Isosphaeraceae</taxon>
        <taxon>Paludisphaera</taxon>
    </lineage>
</organism>
<reference evidence="2 3" key="1">
    <citation type="submission" date="2023-03" db="EMBL/GenBank/DDBJ databases">
        <title>Paludisphaera mucosa sp. nov. a novel planctomycete from northern fen.</title>
        <authorList>
            <person name="Ivanova A."/>
        </authorList>
    </citation>
    <scope>NUCLEOTIDE SEQUENCE [LARGE SCALE GENOMIC DNA]</scope>
    <source>
        <strain evidence="2 3">Pla2</strain>
    </source>
</reference>
<keyword evidence="1" id="KW-1133">Transmembrane helix</keyword>
<keyword evidence="3" id="KW-1185">Reference proteome</keyword>
<feature type="transmembrane region" description="Helical" evidence="1">
    <location>
        <begin position="60"/>
        <end position="78"/>
    </location>
</feature>
<evidence type="ECO:0000313" key="2">
    <source>
        <dbReference type="EMBL" id="MDG3004634.1"/>
    </source>
</evidence>
<evidence type="ECO:0000313" key="3">
    <source>
        <dbReference type="Proteomes" id="UP001216907"/>
    </source>
</evidence>
<gene>
    <name evidence="2" type="ORF">PZE19_12675</name>
</gene>
<comment type="caution">
    <text evidence="2">The sequence shown here is derived from an EMBL/GenBank/DDBJ whole genome shotgun (WGS) entry which is preliminary data.</text>
</comment>
<sequence length="211" mass="22494">MRQLGRFLVASLVRGVLFLAPVVLVALLAREGYQMLRRIAQPVARLLPEDRFFGILAEDLVSVAAVLAVFLIAGLFVATRPGRSISDLLERSVLYRVPGYLLVRGAMGGFPGLGGEARPEPALVETDDGWAFALLVERGPPGFCTVFLPDSPTPTSGAVRIVAAERVRPLDASMLSLLACLTRSGTGAGALAESVLAGREPEAREPAEQFR</sequence>
<evidence type="ECO:0000256" key="1">
    <source>
        <dbReference type="SAM" id="Phobius"/>
    </source>
</evidence>
<feature type="transmembrane region" description="Helical" evidence="1">
    <location>
        <begin position="7"/>
        <end position="29"/>
    </location>
</feature>
<dbReference type="EMBL" id="JARRAG010000002">
    <property type="protein sequence ID" value="MDG3004634.1"/>
    <property type="molecule type" value="Genomic_DNA"/>
</dbReference>
<keyword evidence="1" id="KW-0812">Transmembrane</keyword>
<dbReference type="RefSeq" id="WP_277860989.1">
    <property type="nucleotide sequence ID" value="NZ_JARRAG010000002.1"/>
</dbReference>
<evidence type="ECO:0008006" key="4">
    <source>
        <dbReference type="Google" id="ProtNLM"/>
    </source>
</evidence>
<keyword evidence="1" id="KW-0472">Membrane</keyword>
<name>A0ABT6FAP1_9BACT</name>
<proteinExistence type="predicted"/>
<protein>
    <recommendedName>
        <fullName evidence="4">DUF502 domain-containing protein</fullName>
    </recommendedName>
</protein>